<proteinExistence type="predicted"/>
<protein>
    <submittedName>
        <fullName evidence="2">Uncharacterized protein</fullName>
    </submittedName>
</protein>
<sequence length="123" mass="12734">MAVAVNDALPSTPAADNVVAATAEKEGLTGDSSVMKKRKAEELEPLLQGRPKNTRKGRAAPSNLSIPESAEAHDVNPNSGIVLKEPLGSGMLPPRRPRGNTSRVRSSPSSGLVARASSQSGNL</sequence>
<dbReference type="Proteomes" id="UP000694251">
    <property type="component" value="Chromosome 10"/>
</dbReference>
<name>A0A8T1ZWI3_ARASU</name>
<accession>A0A8T1ZWI3</accession>
<feature type="region of interest" description="Disordered" evidence="1">
    <location>
        <begin position="23"/>
        <end position="123"/>
    </location>
</feature>
<dbReference type="EMBL" id="JAEFBJ010000010">
    <property type="protein sequence ID" value="KAG7564280.1"/>
    <property type="molecule type" value="Genomic_DNA"/>
</dbReference>
<reference evidence="2 3" key="1">
    <citation type="submission" date="2020-12" db="EMBL/GenBank/DDBJ databases">
        <title>Concerted genomic and epigenomic changes stabilize Arabidopsis allopolyploids.</title>
        <authorList>
            <person name="Chen Z."/>
        </authorList>
    </citation>
    <scope>NUCLEOTIDE SEQUENCE [LARGE SCALE GENOMIC DNA]</scope>
    <source>
        <strain evidence="2">As9502</strain>
        <tissue evidence="2">Leaf</tissue>
    </source>
</reference>
<organism evidence="2 3">
    <name type="scientific">Arabidopsis suecica</name>
    <name type="common">Swedish thale-cress</name>
    <name type="synonym">Cardaminopsis suecica</name>
    <dbReference type="NCBI Taxonomy" id="45249"/>
    <lineage>
        <taxon>Eukaryota</taxon>
        <taxon>Viridiplantae</taxon>
        <taxon>Streptophyta</taxon>
        <taxon>Embryophyta</taxon>
        <taxon>Tracheophyta</taxon>
        <taxon>Spermatophyta</taxon>
        <taxon>Magnoliopsida</taxon>
        <taxon>eudicotyledons</taxon>
        <taxon>Gunneridae</taxon>
        <taxon>Pentapetalae</taxon>
        <taxon>rosids</taxon>
        <taxon>malvids</taxon>
        <taxon>Brassicales</taxon>
        <taxon>Brassicaceae</taxon>
        <taxon>Camelineae</taxon>
        <taxon>Arabidopsis</taxon>
    </lineage>
</organism>
<keyword evidence="3" id="KW-1185">Reference proteome</keyword>
<gene>
    <name evidence="2" type="ORF">ISN44_As10g010500</name>
</gene>
<feature type="compositionally biased region" description="Polar residues" evidence="1">
    <location>
        <begin position="99"/>
        <end position="123"/>
    </location>
</feature>
<evidence type="ECO:0000256" key="1">
    <source>
        <dbReference type="SAM" id="MobiDB-lite"/>
    </source>
</evidence>
<comment type="caution">
    <text evidence="2">The sequence shown here is derived from an EMBL/GenBank/DDBJ whole genome shotgun (WGS) entry which is preliminary data.</text>
</comment>
<dbReference type="AlphaFoldDB" id="A0A8T1ZWI3"/>
<evidence type="ECO:0000313" key="3">
    <source>
        <dbReference type="Proteomes" id="UP000694251"/>
    </source>
</evidence>
<evidence type="ECO:0000313" key="2">
    <source>
        <dbReference type="EMBL" id="KAG7564280.1"/>
    </source>
</evidence>